<name>A0A212KDE5_9BACT</name>
<sequence length="103" mass="11590">MNSYRQTLYSSIIRVAANAVMVGAIFVGMYQSAHSSGASELVFCAWFFGITVPTWAGAFWLTKKVRQVYPAEFQSLVELPRLGQRLVSWHVAETSMCPVIDRR</sequence>
<feature type="transmembrane region" description="Helical" evidence="1">
    <location>
        <begin position="38"/>
        <end position="61"/>
    </location>
</feature>
<dbReference type="EMBL" id="FLUP01000001">
    <property type="protein sequence ID" value="SBW09682.1"/>
    <property type="molecule type" value="Genomic_DNA"/>
</dbReference>
<dbReference type="RefSeq" id="WP_192112856.1">
    <property type="nucleotide sequence ID" value="NZ_CAKSVL010000003.1"/>
</dbReference>
<evidence type="ECO:0000256" key="1">
    <source>
        <dbReference type="SAM" id="Phobius"/>
    </source>
</evidence>
<evidence type="ECO:0000313" key="2">
    <source>
        <dbReference type="EMBL" id="SBW09682.1"/>
    </source>
</evidence>
<keyword evidence="1" id="KW-1133">Transmembrane helix</keyword>
<keyword evidence="1" id="KW-0472">Membrane</keyword>
<proteinExistence type="predicted"/>
<dbReference type="AlphaFoldDB" id="A0A212KDE5"/>
<gene>
    <name evidence="2" type="ORF">KM92DES2_12761</name>
</gene>
<keyword evidence="1" id="KW-0812">Transmembrane</keyword>
<reference evidence="2" key="1">
    <citation type="submission" date="2016-04" db="EMBL/GenBank/DDBJ databases">
        <authorList>
            <person name="Evans L.H."/>
            <person name="Alamgir A."/>
            <person name="Owens N."/>
            <person name="Weber N.D."/>
            <person name="Virtaneva K."/>
            <person name="Barbian K."/>
            <person name="Babar A."/>
            <person name="Rosenke K."/>
        </authorList>
    </citation>
    <scope>NUCLEOTIDE SEQUENCE</scope>
    <source>
        <strain evidence="2">92-2</strain>
    </source>
</reference>
<protein>
    <submittedName>
        <fullName evidence="2">Uncharacterized protein</fullName>
    </submittedName>
</protein>
<feature type="transmembrane region" description="Helical" evidence="1">
    <location>
        <begin position="12"/>
        <end position="32"/>
    </location>
</feature>
<organism evidence="2">
    <name type="scientific">uncultured Desulfovibrio sp</name>
    <dbReference type="NCBI Taxonomy" id="167968"/>
    <lineage>
        <taxon>Bacteria</taxon>
        <taxon>Pseudomonadati</taxon>
        <taxon>Thermodesulfobacteriota</taxon>
        <taxon>Desulfovibrionia</taxon>
        <taxon>Desulfovibrionales</taxon>
        <taxon>Desulfovibrionaceae</taxon>
        <taxon>Desulfovibrio</taxon>
        <taxon>environmental samples</taxon>
    </lineage>
</organism>
<accession>A0A212KDE5</accession>